<dbReference type="InterPro" id="IPR001611">
    <property type="entry name" value="Leu-rich_rpt"/>
</dbReference>
<proteinExistence type="inferred from homology"/>
<evidence type="ECO:0008006" key="18">
    <source>
        <dbReference type="Google" id="ProtNLM"/>
    </source>
</evidence>
<organism evidence="16 17">
    <name type="scientific">Panicum virgatum</name>
    <name type="common">Blackwell switchgrass</name>
    <dbReference type="NCBI Taxonomy" id="38727"/>
    <lineage>
        <taxon>Eukaryota</taxon>
        <taxon>Viridiplantae</taxon>
        <taxon>Streptophyta</taxon>
        <taxon>Embryophyta</taxon>
        <taxon>Tracheophyta</taxon>
        <taxon>Spermatophyta</taxon>
        <taxon>Magnoliopsida</taxon>
        <taxon>Liliopsida</taxon>
        <taxon>Poales</taxon>
        <taxon>Poaceae</taxon>
        <taxon>PACMAD clade</taxon>
        <taxon>Panicoideae</taxon>
        <taxon>Panicodae</taxon>
        <taxon>Paniceae</taxon>
        <taxon>Panicinae</taxon>
        <taxon>Panicum</taxon>
        <taxon>Panicum sect. Hiantes</taxon>
    </lineage>
</organism>
<dbReference type="Pfam" id="PF23598">
    <property type="entry name" value="LRR_14"/>
    <property type="match status" value="1"/>
</dbReference>
<reference evidence="16" key="1">
    <citation type="submission" date="2020-05" db="EMBL/GenBank/DDBJ databases">
        <title>WGS assembly of Panicum virgatum.</title>
        <authorList>
            <person name="Lovell J.T."/>
            <person name="Jenkins J."/>
            <person name="Shu S."/>
            <person name="Juenger T.E."/>
            <person name="Schmutz J."/>
        </authorList>
    </citation>
    <scope>NUCLEOTIDE SEQUENCE</scope>
    <source>
        <strain evidence="16">AP13</strain>
    </source>
</reference>
<evidence type="ECO:0000313" key="16">
    <source>
        <dbReference type="EMBL" id="KAG2630542.1"/>
    </source>
</evidence>
<evidence type="ECO:0000259" key="14">
    <source>
        <dbReference type="Pfam" id="PF08263"/>
    </source>
</evidence>
<keyword evidence="5" id="KW-1070">Brassinosteroid signaling pathway</keyword>
<dbReference type="PANTHER" id="PTHR48061:SF2">
    <property type="entry name" value="RECEPTOR LIKE PROTEIN 30-LIKE"/>
    <property type="match status" value="1"/>
</dbReference>
<evidence type="ECO:0000259" key="15">
    <source>
        <dbReference type="Pfam" id="PF23598"/>
    </source>
</evidence>
<evidence type="ECO:0000256" key="8">
    <source>
        <dbReference type="ARBA" id="ARBA00022737"/>
    </source>
</evidence>
<dbReference type="Pfam" id="PF08263">
    <property type="entry name" value="LRRNT_2"/>
    <property type="match status" value="1"/>
</dbReference>
<evidence type="ECO:0000256" key="4">
    <source>
        <dbReference type="ARBA" id="ARBA00022614"/>
    </source>
</evidence>
<evidence type="ECO:0000313" key="17">
    <source>
        <dbReference type="Proteomes" id="UP000823388"/>
    </source>
</evidence>
<evidence type="ECO:0000256" key="13">
    <source>
        <dbReference type="SAM" id="SignalP"/>
    </source>
</evidence>
<feature type="signal peptide" evidence="13">
    <location>
        <begin position="1"/>
        <end position="23"/>
    </location>
</feature>
<evidence type="ECO:0000256" key="5">
    <source>
        <dbReference type="ARBA" id="ARBA00022626"/>
    </source>
</evidence>
<feature type="domain" description="Leucine-rich repeat-containing N-terminal plant-type" evidence="14">
    <location>
        <begin position="40"/>
        <end position="90"/>
    </location>
</feature>
<dbReference type="PROSITE" id="PS51450">
    <property type="entry name" value="LRR"/>
    <property type="match status" value="1"/>
</dbReference>
<dbReference type="SMART" id="SM00365">
    <property type="entry name" value="LRR_SD22"/>
    <property type="match status" value="6"/>
</dbReference>
<dbReference type="GO" id="GO:0009742">
    <property type="term" value="P:brassinosteroid mediated signaling pathway"/>
    <property type="evidence" value="ECO:0007669"/>
    <property type="project" value="UniProtKB-KW"/>
</dbReference>
<dbReference type="InterPro" id="IPR032675">
    <property type="entry name" value="LRR_dom_sf"/>
</dbReference>
<sequence length="1163" mass="128174">MASIVWALLLCLVQLHSLVASSAHPDGNLTHHSSTPLCRPDQANALLKLKQSFMFHSNSESEDSLLDSIPTLPAWQAGTDCCIWEGVGCSNSTGHVTSLNLGGFGLYINGIDPALFNLTSLRLLDLSANNFGSRWYEIPSVGFERLALLTHLNLSGSGISGQVPVGISKLTNLVSLDLSNGNIYTDDDPGSYAWSGTPNSLWEHNFPTLVANLSNLRELYLDRVYLSPSTAEDCFKALANSVPHLRVLSLEHCWLQGHIGRSLSRLHFLVVINLSNNPDITPGPFPEFVMNFLNLRVLQLSGINLEGQFPHGIFRSENLRVVDLSLNPNLLGHMPNFSNATSLETLRIEWTNFSYVKSSYFSDFTALTELGLDGKIISRYFLSSFGMLESLRRLVLARLDLPRESESFFSWFQGIRNLRSLQFYDCDLSLTIPSSTGNLKNLISLVISESNLTTQTLSAVANIRSLRFLDIEGWGCSLGPLPSAIGNMTSLERLSILGCQLSGPIPQEVGAIKKLTSLTLPDIGLSGRIPSSMANLTLLTELWLGGNSLRGEIPASLFTLPALECLDLSSNQLSGPIHEFEGVSSHLKVIYLGGNELTGQIPRSLMILPNLTILHIEGNNLMGSVDLGSSLWRLENLTYLYLSHNNLTVMEGKGSNSSSTYPSRLVGLGLASCNMTKIPNLLMRLKNMDDLDLSSNKISGDIPNWIWNNDLSRLNLSNNMFTGMEHNSSHVIPRNRVLYFFDLSSNKLQGQIPMPCLSAVFLDYSNNMFSSFLPNFTLYLSSTRYLKLSNNNISAHLPHSICHSRVEILDLSFNNFSGPVPPCLMEKRYLRVLNLRENQFKGMLPTNISSGCSVETIDLHGNKIEGQIPRALHNCTNLEVLDLGRNQIADTFPSWLGRLLNLHVLILRSNQFHGSIDYLEDEKSGEQFSSLQIVDLASNNFSAVHPQWFENLKSMKKYNNTGQIIDHPNPTQGFYQDSVSISYKGFFVTFDRILTTLTAIDISDNALEGIIPVSIGNLVSLHVLNMSHNAFSGEIPPQLGSITALESLDLSSNMLSGEIPQELTNLTFLSTLNLSNNQLDGSIPQSRQFGTFQNSSFDGNVGLCGPPLSKQCGSMDAQSKTNLKSSSHSVDVVLFLFVGVGFGVGFAAAIIVKLDWIKKWFHI</sequence>
<dbReference type="FunFam" id="3.80.10.10:FF:000095">
    <property type="entry name" value="LRR receptor-like serine/threonine-protein kinase GSO1"/>
    <property type="match status" value="2"/>
</dbReference>
<evidence type="ECO:0000256" key="9">
    <source>
        <dbReference type="ARBA" id="ARBA00022989"/>
    </source>
</evidence>
<dbReference type="SUPFAM" id="SSF52058">
    <property type="entry name" value="L domain-like"/>
    <property type="match status" value="1"/>
</dbReference>
<keyword evidence="4" id="KW-0433">Leucine-rich repeat</keyword>
<dbReference type="PANTHER" id="PTHR48061">
    <property type="entry name" value="LEUCINE-RICH REPEAT RECEPTOR PROTEIN KINASE EMS1-LIKE-RELATED"/>
    <property type="match status" value="1"/>
</dbReference>
<feature type="chain" id="PRO_5035718098" description="Leucine-rich repeat-containing N-terminal plant-type domain-containing protein" evidence="13">
    <location>
        <begin position="24"/>
        <end position="1163"/>
    </location>
</feature>
<keyword evidence="7 13" id="KW-0732">Signal</keyword>
<dbReference type="GO" id="GO:0005886">
    <property type="term" value="C:plasma membrane"/>
    <property type="evidence" value="ECO:0007669"/>
    <property type="project" value="UniProtKB-SubCell"/>
</dbReference>
<dbReference type="InterPro" id="IPR013210">
    <property type="entry name" value="LRR_N_plant-typ"/>
</dbReference>
<dbReference type="EMBL" id="CM029041">
    <property type="protein sequence ID" value="KAG2630542.1"/>
    <property type="molecule type" value="Genomic_DNA"/>
</dbReference>
<keyword evidence="17" id="KW-1185">Reference proteome</keyword>
<dbReference type="AlphaFoldDB" id="A0A8T0V264"/>
<protein>
    <recommendedName>
        <fullName evidence="18">Leucine-rich repeat-containing N-terminal plant-type domain-containing protein</fullName>
    </recommendedName>
</protein>
<dbReference type="Pfam" id="PF13855">
    <property type="entry name" value="LRR_8"/>
    <property type="match status" value="1"/>
</dbReference>
<comment type="subcellular location">
    <subcellularLocation>
        <location evidence="1">Cell membrane</location>
        <topology evidence="1">Single-pass type I membrane protein</topology>
    </subcellularLocation>
</comment>
<comment type="similarity">
    <text evidence="2">Belongs to the RLP family.</text>
</comment>
<evidence type="ECO:0000256" key="10">
    <source>
        <dbReference type="ARBA" id="ARBA00023136"/>
    </source>
</evidence>
<dbReference type="InterPro" id="IPR055414">
    <property type="entry name" value="LRR_R13L4/SHOC2-like"/>
</dbReference>
<keyword evidence="11" id="KW-0325">Glycoprotein</keyword>
<accession>A0A8T0V264</accession>
<dbReference type="Pfam" id="PF00560">
    <property type="entry name" value="LRR_1"/>
    <property type="match status" value="9"/>
</dbReference>
<evidence type="ECO:0000256" key="1">
    <source>
        <dbReference type="ARBA" id="ARBA00004251"/>
    </source>
</evidence>
<dbReference type="SUPFAM" id="SSF52047">
    <property type="entry name" value="RNI-like"/>
    <property type="match status" value="2"/>
</dbReference>
<evidence type="ECO:0000256" key="3">
    <source>
        <dbReference type="ARBA" id="ARBA00022475"/>
    </source>
</evidence>
<name>A0A8T0V264_PANVG</name>
<keyword evidence="6 12" id="KW-0812">Transmembrane</keyword>
<evidence type="ECO:0000256" key="7">
    <source>
        <dbReference type="ARBA" id="ARBA00022729"/>
    </source>
</evidence>
<feature type="transmembrane region" description="Helical" evidence="12">
    <location>
        <begin position="1132"/>
        <end position="1152"/>
    </location>
</feature>
<evidence type="ECO:0000256" key="2">
    <source>
        <dbReference type="ARBA" id="ARBA00009592"/>
    </source>
</evidence>
<keyword evidence="10 12" id="KW-0472">Membrane</keyword>
<gene>
    <name evidence="16" type="ORF">PVAP13_3KG531730</name>
</gene>
<dbReference type="Gene3D" id="3.80.10.10">
    <property type="entry name" value="Ribonuclease Inhibitor"/>
    <property type="match status" value="6"/>
</dbReference>
<dbReference type="InterPro" id="IPR003591">
    <property type="entry name" value="Leu-rich_rpt_typical-subtyp"/>
</dbReference>
<dbReference type="OrthoDB" id="442066at2759"/>
<keyword evidence="8" id="KW-0677">Repeat</keyword>
<dbReference type="Proteomes" id="UP000823388">
    <property type="component" value="Chromosome 3K"/>
</dbReference>
<evidence type="ECO:0000256" key="11">
    <source>
        <dbReference type="ARBA" id="ARBA00023180"/>
    </source>
</evidence>
<keyword evidence="9 12" id="KW-1133">Transmembrane helix</keyword>
<dbReference type="PRINTS" id="PR00019">
    <property type="entry name" value="LEURICHRPT"/>
</dbReference>
<feature type="domain" description="Disease resistance R13L4/SHOC-2-like LRR" evidence="15">
    <location>
        <begin position="240"/>
        <end position="472"/>
    </location>
</feature>
<evidence type="ECO:0000256" key="12">
    <source>
        <dbReference type="SAM" id="Phobius"/>
    </source>
</evidence>
<keyword evidence="3" id="KW-1003">Cell membrane</keyword>
<dbReference type="SMART" id="SM00369">
    <property type="entry name" value="LRR_TYP"/>
    <property type="match status" value="10"/>
</dbReference>
<comment type="caution">
    <text evidence="16">The sequence shown here is derived from an EMBL/GenBank/DDBJ whole genome shotgun (WGS) entry which is preliminary data.</text>
</comment>
<dbReference type="FunFam" id="3.80.10.10:FF:000111">
    <property type="entry name" value="LRR receptor-like serine/threonine-protein kinase ERECTA"/>
    <property type="match status" value="1"/>
</dbReference>
<evidence type="ECO:0000256" key="6">
    <source>
        <dbReference type="ARBA" id="ARBA00022692"/>
    </source>
</evidence>
<dbReference type="InterPro" id="IPR046956">
    <property type="entry name" value="RLP23-like"/>
</dbReference>